<evidence type="ECO:0000313" key="3">
    <source>
        <dbReference type="EMBL" id="ARU61181.1"/>
    </source>
</evidence>
<dbReference type="AlphaFoldDB" id="A0A1Y0IKZ1"/>
<evidence type="ECO:0000256" key="1">
    <source>
        <dbReference type="SAM" id="Phobius"/>
    </source>
</evidence>
<sequence>MRELYIALCIVLLVPAAVLYLLFQTKYVGVTTHTLPNHKGSFRIVQVSDIHGATRFLNGRLSRLVNRFKPDIICVTGDLANHRGQLPRVIGEIAEFRAGHGVFFVPGNYEREEQTGFWQKGLITGPPTYRDYLNGEMTVLENEARTVQVGETDVFIYGFDNSIYGNEAITADLPEDAFVLLLAHSPNIIRFLDKHQIQGDLLLCGHTHSGQIRLFGRTIGAYKHFHIGVKQVADHAYFAITRGLGMVKLPLRLNCRPEIAVYDLVQKP</sequence>
<dbReference type="PANTHER" id="PTHR31302">
    <property type="entry name" value="TRANSMEMBRANE PROTEIN WITH METALLOPHOSPHOESTERASE DOMAIN-RELATED"/>
    <property type="match status" value="1"/>
</dbReference>
<keyword evidence="4" id="KW-1185">Reference proteome</keyword>
<accession>A0A1Y0IKZ1</accession>
<evidence type="ECO:0000259" key="2">
    <source>
        <dbReference type="Pfam" id="PF00149"/>
    </source>
</evidence>
<feature type="transmembrane region" description="Helical" evidence="1">
    <location>
        <begin position="5"/>
        <end position="23"/>
    </location>
</feature>
<dbReference type="PANTHER" id="PTHR31302:SF0">
    <property type="entry name" value="TRANSMEMBRANE PROTEIN WITH METALLOPHOSPHOESTERASE DOMAIN"/>
    <property type="match status" value="1"/>
</dbReference>
<feature type="domain" description="Calcineurin-like phosphoesterase" evidence="2">
    <location>
        <begin position="42"/>
        <end position="209"/>
    </location>
</feature>
<organism evidence="3 4">
    <name type="scientific">Tumebacillus avium</name>
    <dbReference type="NCBI Taxonomy" id="1903704"/>
    <lineage>
        <taxon>Bacteria</taxon>
        <taxon>Bacillati</taxon>
        <taxon>Bacillota</taxon>
        <taxon>Bacilli</taxon>
        <taxon>Bacillales</taxon>
        <taxon>Alicyclobacillaceae</taxon>
        <taxon>Tumebacillus</taxon>
    </lineage>
</organism>
<reference evidence="4" key="1">
    <citation type="submission" date="2017-05" db="EMBL/GenBank/DDBJ databases">
        <authorList>
            <person name="Sung H."/>
        </authorList>
    </citation>
    <scope>NUCLEOTIDE SEQUENCE [LARGE SCALE GENOMIC DNA]</scope>
    <source>
        <strain evidence="4">AR23208</strain>
    </source>
</reference>
<dbReference type="Gene3D" id="3.60.21.10">
    <property type="match status" value="1"/>
</dbReference>
<dbReference type="KEGG" id="tum:CBW65_09145"/>
<dbReference type="GO" id="GO:0016787">
    <property type="term" value="F:hydrolase activity"/>
    <property type="evidence" value="ECO:0007669"/>
    <property type="project" value="InterPro"/>
</dbReference>
<protein>
    <recommendedName>
        <fullName evidence="2">Calcineurin-like phosphoesterase domain-containing protein</fullName>
    </recommendedName>
</protein>
<dbReference type="EMBL" id="CP021434">
    <property type="protein sequence ID" value="ARU61181.1"/>
    <property type="molecule type" value="Genomic_DNA"/>
</dbReference>
<dbReference type="InterPro" id="IPR004843">
    <property type="entry name" value="Calcineurin-like_PHP"/>
</dbReference>
<keyword evidence="1" id="KW-0812">Transmembrane</keyword>
<dbReference type="SUPFAM" id="SSF56300">
    <property type="entry name" value="Metallo-dependent phosphatases"/>
    <property type="match status" value="1"/>
</dbReference>
<proteinExistence type="predicted"/>
<name>A0A1Y0IKZ1_9BACL</name>
<gene>
    <name evidence="3" type="ORF">CBW65_09145</name>
</gene>
<dbReference type="InterPro" id="IPR029052">
    <property type="entry name" value="Metallo-depent_PP-like"/>
</dbReference>
<keyword evidence="1" id="KW-0472">Membrane</keyword>
<dbReference type="InterPro" id="IPR051158">
    <property type="entry name" value="Metallophosphoesterase_sf"/>
</dbReference>
<dbReference type="Proteomes" id="UP000195437">
    <property type="component" value="Chromosome"/>
</dbReference>
<keyword evidence="1" id="KW-1133">Transmembrane helix</keyword>
<evidence type="ECO:0000313" key="4">
    <source>
        <dbReference type="Proteomes" id="UP000195437"/>
    </source>
</evidence>
<dbReference type="Pfam" id="PF00149">
    <property type="entry name" value="Metallophos"/>
    <property type="match status" value="1"/>
</dbReference>